<evidence type="ECO:0000259" key="1">
    <source>
        <dbReference type="PROSITE" id="PS51449"/>
    </source>
</evidence>
<dbReference type="GO" id="GO:0005829">
    <property type="term" value="C:cytosol"/>
    <property type="evidence" value="ECO:0007669"/>
    <property type="project" value="TreeGrafter"/>
</dbReference>
<dbReference type="GO" id="GO:0046872">
    <property type="term" value="F:metal ion binding"/>
    <property type="evidence" value="ECO:0007669"/>
    <property type="project" value="UniProtKB-KW"/>
</dbReference>
<gene>
    <name evidence="2" type="ORF">METZ01_LOCUS402784</name>
</gene>
<dbReference type="PANTHER" id="PTHR43837">
    <property type="entry name" value="RIBOSOMAL PROTEIN S12 METHYLTHIOTRANSFERASE RIMO"/>
    <property type="match status" value="1"/>
</dbReference>
<dbReference type="AlphaFoldDB" id="A0A382VU72"/>
<protein>
    <recommendedName>
        <fullName evidence="1">MTTase N-terminal domain-containing protein</fullName>
    </recommendedName>
</protein>
<dbReference type="InterPro" id="IPR038135">
    <property type="entry name" value="Methylthiotransferase_N_sf"/>
</dbReference>
<dbReference type="InterPro" id="IPR005840">
    <property type="entry name" value="Ribosomal_uS12_MeSTrfase_RimO"/>
</dbReference>
<dbReference type="PROSITE" id="PS51449">
    <property type="entry name" value="MTTASE_N"/>
    <property type="match status" value="1"/>
</dbReference>
<accession>A0A382VU72</accession>
<evidence type="ECO:0000313" key="2">
    <source>
        <dbReference type="EMBL" id="SVD49930.1"/>
    </source>
</evidence>
<proteinExistence type="predicted"/>
<dbReference type="InterPro" id="IPR013848">
    <property type="entry name" value="Methylthiotransferase_N"/>
</dbReference>
<organism evidence="2">
    <name type="scientific">marine metagenome</name>
    <dbReference type="NCBI Taxonomy" id="408172"/>
    <lineage>
        <taxon>unclassified sequences</taxon>
        <taxon>metagenomes</taxon>
        <taxon>ecological metagenomes</taxon>
    </lineage>
</organism>
<sequence>MNQKVLNLISLGCAKNLVDSEILLGGLKQSDVIMTKEPENADTIVINTCGFLDIAREESIDTIIQAAELKKKGNLKELVVMGCLSERYPDELVKEIPEIDHIFGSNDNREIVSYLTGKDFAKDDPLFFR</sequence>
<dbReference type="Pfam" id="PF00919">
    <property type="entry name" value="UPF0004"/>
    <property type="match status" value="1"/>
</dbReference>
<feature type="non-terminal residue" evidence="2">
    <location>
        <position position="129"/>
    </location>
</feature>
<dbReference type="PANTHER" id="PTHR43837:SF1">
    <property type="entry name" value="RIBOSOMAL PROTEIN US12 METHYLTHIOTRANSFERASE RIMO"/>
    <property type="match status" value="1"/>
</dbReference>
<dbReference type="GO" id="GO:0051539">
    <property type="term" value="F:4 iron, 4 sulfur cluster binding"/>
    <property type="evidence" value="ECO:0007669"/>
    <property type="project" value="UniProtKB-KW"/>
</dbReference>
<dbReference type="GO" id="GO:0035599">
    <property type="term" value="F:aspartic acid methylthiotransferase activity"/>
    <property type="evidence" value="ECO:0007669"/>
    <property type="project" value="TreeGrafter"/>
</dbReference>
<name>A0A382VU72_9ZZZZ</name>
<feature type="domain" description="MTTase N-terminal" evidence="1">
    <location>
        <begin position="4"/>
        <end position="121"/>
    </location>
</feature>
<dbReference type="Gene3D" id="3.40.50.12160">
    <property type="entry name" value="Methylthiotransferase, N-terminal domain"/>
    <property type="match status" value="1"/>
</dbReference>
<reference evidence="2" key="1">
    <citation type="submission" date="2018-05" db="EMBL/GenBank/DDBJ databases">
        <authorList>
            <person name="Lanie J.A."/>
            <person name="Ng W.-L."/>
            <person name="Kazmierczak K.M."/>
            <person name="Andrzejewski T.M."/>
            <person name="Davidsen T.M."/>
            <person name="Wayne K.J."/>
            <person name="Tettelin H."/>
            <person name="Glass J.I."/>
            <person name="Rusch D."/>
            <person name="Podicherti R."/>
            <person name="Tsui H.-C.T."/>
            <person name="Winkler M.E."/>
        </authorList>
    </citation>
    <scope>NUCLEOTIDE SEQUENCE</scope>
</reference>
<dbReference type="EMBL" id="UINC01154570">
    <property type="protein sequence ID" value="SVD49930.1"/>
    <property type="molecule type" value="Genomic_DNA"/>
</dbReference>